<dbReference type="Proteomes" id="UP000001556">
    <property type="component" value="Chromosome"/>
</dbReference>
<feature type="domain" description="Pyrrolo-quinoline quinone repeat" evidence="1">
    <location>
        <begin position="31"/>
        <end position="155"/>
    </location>
</feature>
<dbReference type="InterPro" id="IPR018391">
    <property type="entry name" value="PQQ_b-propeller_rpt"/>
</dbReference>
<dbReference type="KEGG" id="drm:Dred_2345"/>
<proteinExistence type="predicted"/>
<dbReference type="EMBL" id="CP000612">
    <property type="protein sequence ID" value="ABO50855.1"/>
    <property type="molecule type" value="Genomic_DNA"/>
</dbReference>
<evidence type="ECO:0000313" key="2">
    <source>
        <dbReference type="EMBL" id="ABO50855.1"/>
    </source>
</evidence>
<sequence>MKKLNVILLMILAFFTVIFQAEAAGRLYPYGEVKWMVEKAGKLSADVTITDNGLLYCPAGNKIICYDLSKGTKLWERKMDMGGKITQPLLVQNQIIYATGTEGIQQMRPNGSVTWLYRLLPKAKGSKSSAAVSAGPNNLIYLGVADGLYALEPLKSHKWRYSDEKNILALQGNEQAVYVCLGDKDKGYSLQAIDKQGAKLWQESLGTIKNIHMTFGSEGNLIVVTNPAALDRNTSAKIRCYDPKKGREEWSYSVKTQDITDISFSNDNTIFFCGNSRLYCLNGDNGQLKWDIPLLNVASGVAVDPSKKRIYAGSTDGRIFCVSFAGRLLWDKEIDKTTGQTLAKGGGIMVDTGKDEKDTITRAPILLKDGSILIYTDKGTMYRFVDVFKG</sequence>
<name>A4J702_DESRM</name>
<dbReference type="STRING" id="349161.Dred_2345"/>
<gene>
    <name evidence="2" type="ordered locus">Dred_2345</name>
</gene>
<dbReference type="SUPFAM" id="SSF50998">
    <property type="entry name" value="Quinoprotein alcohol dehydrogenase-like"/>
    <property type="match status" value="1"/>
</dbReference>
<dbReference type="InterPro" id="IPR002372">
    <property type="entry name" value="PQQ_rpt_dom"/>
</dbReference>
<protein>
    <submittedName>
        <fullName evidence="2">Pyrrolo-quinoline quinone</fullName>
    </submittedName>
</protein>
<dbReference type="eggNOG" id="COG1520">
    <property type="taxonomic scope" value="Bacteria"/>
</dbReference>
<reference evidence="2 3" key="1">
    <citation type="submission" date="2007-03" db="EMBL/GenBank/DDBJ databases">
        <title>Complete sequence of Desulfotomaculum reducens MI-1.</title>
        <authorList>
            <consortium name="US DOE Joint Genome Institute"/>
            <person name="Copeland A."/>
            <person name="Lucas S."/>
            <person name="Lapidus A."/>
            <person name="Barry K."/>
            <person name="Detter J.C."/>
            <person name="Glavina del Rio T."/>
            <person name="Hammon N."/>
            <person name="Israni S."/>
            <person name="Dalin E."/>
            <person name="Tice H."/>
            <person name="Pitluck S."/>
            <person name="Sims D."/>
            <person name="Brettin T."/>
            <person name="Bruce D."/>
            <person name="Han C."/>
            <person name="Tapia R."/>
            <person name="Schmutz J."/>
            <person name="Larimer F."/>
            <person name="Land M."/>
            <person name="Hauser L."/>
            <person name="Kyrpides N."/>
            <person name="Kim E."/>
            <person name="Tebo B.M."/>
            <person name="Richardson P."/>
        </authorList>
    </citation>
    <scope>NUCLEOTIDE SEQUENCE [LARGE SCALE GENOMIC DNA]</scope>
    <source>
        <strain evidence="2 3">MI-1</strain>
    </source>
</reference>
<feature type="domain" description="Pyrrolo-quinoline quinone repeat" evidence="1">
    <location>
        <begin position="189"/>
        <end position="341"/>
    </location>
</feature>
<organism evidence="2 3">
    <name type="scientific">Desulforamulus reducens (strain ATCC BAA-1160 / DSM 100696 / MI-1)</name>
    <name type="common">Desulfotomaculum reducens</name>
    <dbReference type="NCBI Taxonomy" id="349161"/>
    <lineage>
        <taxon>Bacteria</taxon>
        <taxon>Bacillati</taxon>
        <taxon>Bacillota</taxon>
        <taxon>Clostridia</taxon>
        <taxon>Eubacteriales</taxon>
        <taxon>Peptococcaceae</taxon>
        <taxon>Desulforamulus</taxon>
    </lineage>
</organism>
<dbReference type="InterPro" id="IPR011047">
    <property type="entry name" value="Quinoprotein_ADH-like_sf"/>
</dbReference>
<dbReference type="SMART" id="SM00564">
    <property type="entry name" value="PQQ"/>
    <property type="match status" value="5"/>
</dbReference>
<evidence type="ECO:0000313" key="3">
    <source>
        <dbReference type="Proteomes" id="UP000001556"/>
    </source>
</evidence>
<dbReference type="HOGENOM" id="CLU_741291_0_0_9"/>
<dbReference type="Gene3D" id="2.130.10.10">
    <property type="entry name" value="YVTN repeat-like/Quinoprotein amine dehydrogenase"/>
    <property type="match status" value="1"/>
</dbReference>
<dbReference type="Pfam" id="PF13360">
    <property type="entry name" value="PQQ_2"/>
    <property type="match status" value="2"/>
</dbReference>
<dbReference type="PANTHER" id="PTHR34512:SF30">
    <property type="entry name" value="OUTER MEMBRANE PROTEIN ASSEMBLY FACTOR BAMB"/>
    <property type="match status" value="1"/>
</dbReference>
<dbReference type="InterPro" id="IPR015943">
    <property type="entry name" value="WD40/YVTN_repeat-like_dom_sf"/>
</dbReference>
<evidence type="ECO:0000259" key="1">
    <source>
        <dbReference type="Pfam" id="PF13360"/>
    </source>
</evidence>
<dbReference type="PANTHER" id="PTHR34512">
    <property type="entry name" value="CELL SURFACE PROTEIN"/>
    <property type="match status" value="1"/>
</dbReference>
<dbReference type="AlphaFoldDB" id="A4J702"/>
<accession>A4J702</accession>
<keyword evidence="3" id="KW-1185">Reference proteome</keyword>